<protein>
    <recommendedName>
        <fullName evidence="4">Abortive infection protein-like C-terminal domain-containing protein</fullName>
    </recommendedName>
</protein>
<name>A0ABM8LKI6_9BURK</name>
<dbReference type="RefSeq" id="WP_042797714.1">
    <property type="nucleotide sequence ID" value="NZ_CADIKR010000008.1"/>
</dbReference>
<comment type="caution">
    <text evidence="2">The sequence shown here is derived from an EMBL/GenBank/DDBJ whole genome shotgun (WGS) entry which is preliminary data.</text>
</comment>
<reference evidence="2 3" key="1">
    <citation type="submission" date="2020-04" db="EMBL/GenBank/DDBJ databases">
        <authorList>
            <person name="De Canck E."/>
        </authorList>
    </citation>
    <scope>NUCLEOTIDE SEQUENCE [LARGE SCALE GENOMIC DNA]</scope>
    <source>
        <strain evidence="2 3">LMG 3415</strain>
    </source>
</reference>
<sequence>MQTSFSRRHGLDLATGPLTYNALPDALRLELFRMVQAGVLAAGDEESAYTREYAVYRDLCIHIHRTPAVLCGDEDDVAERYRHEHLLQLLTTAAWHQVLSMIELVVPEILSARAINDVFKAHRVGYRVRRSADSGRMVVDNFYEGDAQPAREEGSALTKHPDIREMLEQARRDLASPTGVNAARAAASAVQALESYLKRWIAHSGQKAPGTLGDVIKALRTKFGLDPQFLNALEQIYIWRNRTPGVGHGGATPPATSVAEALFVIDQACSFVNYFSRQGKPAPATSGELSAEAKAETAEGAD</sequence>
<accession>A0ABM8LKI6</accession>
<feature type="region of interest" description="Disordered" evidence="1">
    <location>
        <begin position="280"/>
        <end position="302"/>
    </location>
</feature>
<evidence type="ECO:0000313" key="3">
    <source>
        <dbReference type="Proteomes" id="UP000507140"/>
    </source>
</evidence>
<feature type="compositionally biased region" description="Basic and acidic residues" evidence="1">
    <location>
        <begin position="291"/>
        <end position="302"/>
    </location>
</feature>
<proteinExistence type="predicted"/>
<organism evidence="2 3">
    <name type="scientific">Achromobacter mucicolens</name>
    <dbReference type="NCBI Taxonomy" id="1389922"/>
    <lineage>
        <taxon>Bacteria</taxon>
        <taxon>Pseudomonadati</taxon>
        <taxon>Pseudomonadota</taxon>
        <taxon>Betaproteobacteria</taxon>
        <taxon>Burkholderiales</taxon>
        <taxon>Alcaligenaceae</taxon>
        <taxon>Achromobacter</taxon>
    </lineage>
</organism>
<dbReference type="Proteomes" id="UP000507140">
    <property type="component" value="Unassembled WGS sequence"/>
</dbReference>
<evidence type="ECO:0000313" key="2">
    <source>
        <dbReference type="EMBL" id="CAB3914858.1"/>
    </source>
</evidence>
<evidence type="ECO:0008006" key="4">
    <source>
        <dbReference type="Google" id="ProtNLM"/>
    </source>
</evidence>
<evidence type="ECO:0000256" key="1">
    <source>
        <dbReference type="SAM" id="MobiDB-lite"/>
    </source>
</evidence>
<dbReference type="EMBL" id="CADIKR010000008">
    <property type="protein sequence ID" value="CAB3914858.1"/>
    <property type="molecule type" value="Genomic_DNA"/>
</dbReference>
<keyword evidence="3" id="KW-1185">Reference proteome</keyword>
<gene>
    <name evidence="2" type="ORF">LMG3415_05176</name>
</gene>